<gene>
    <name evidence="1" type="ORF">H7313_03440</name>
</gene>
<reference evidence="1 2" key="1">
    <citation type="submission" date="2020-08" db="EMBL/GenBank/DDBJ databases">
        <authorList>
            <person name="Liu C."/>
            <person name="Sun Q."/>
        </authorList>
    </citation>
    <scope>NUCLEOTIDE SEQUENCE [LARGE SCALE GENOMIC DNA]</scope>
    <source>
        <strain evidence="1 2">N22</strain>
    </source>
</reference>
<name>A0A842JAA9_9ACTN</name>
<evidence type="ECO:0000313" key="1">
    <source>
        <dbReference type="EMBL" id="MBC2888404.1"/>
    </source>
</evidence>
<dbReference type="EMBL" id="JACMSE010000001">
    <property type="protein sequence ID" value="MBC2888404.1"/>
    <property type="molecule type" value="Genomic_DNA"/>
</dbReference>
<protein>
    <submittedName>
        <fullName evidence="1">DUF3800 domain-containing protein</fullName>
    </submittedName>
</protein>
<comment type="caution">
    <text evidence="1">The sequence shown here is derived from an EMBL/GenBank/DDBJ whole genome shotgun (WGS) entry which is preliminary data.</text>
</comment>
<accession>A0A842JAA9</accession>
<dbReference type="InterPro" id="IPR024524">
    <property type="entry name" value="DUF3800"/>
</dbReference>
<organism evidence="1 2">
    <name type="scientific">Gordonibacter massiliensis</name>
    <name type="common">ex Traore et al. 2017</name>
    <dbReference type="NCBI Taxonomy" id="1841863"/>
    <lineage>
        <taxon>Bacteria</taxon>
        <taxon>Bacillati</taxon>
        <taxon>Actinomycetota</taxon>
        <taxon>Coriobacteriia</taxon>
        <taxon>Eggerthellales</taxon>
        <taxon>Eggerthellaceae</taxon>
        <taxon>Gordonibacter</taxon>
    </lineage>
</organism>
<keyword evidence="2" id="KW-1185">Reference proteome</keyword>
<dbReference type="RefSeq" id="WP_185904331.1">
    <property type="nucleotide sequence ID" value="NZ_JACMSE010000001.1"/>
</dbReference>
<evidence type="ECO:0000313" key="2">
    <source>
        <dbReference type="Proteomes" id="UP000587396"/>
    </source>
</evidence>
<sequence length="225" mass="25791">MSELSIFIDESGDFGSNSEYYLLTLVFHDQSNPIDEEIVALRRKLADLGLSTNRAIHAGPIVRKEAEYANLSLSTRRSAFGSLYAFTRKAKVVYFTIAVKKKECPDRIRLKNRLARELASFFRDHMQYFLSFDKVIVYYDNGQAPITELIGTVCGSVFFEVDYRKVAPSDYRLFQSADLLCTLELAGIKADAGKLSRSEEIFFESRRKLKKNYLCKLDTLKFPSR</sequence>
<dbReference type="Pfam" id="PF12686">
    <property type="entry name" value="DUF3800"/>
    <property type="match status" value="1"/>
</dbReference>
<dbReference type="AlphaFoldDB" id="A0A842JAA9"/>
<dbReference type="Proteomes" id="UP000587396">
    <property type="component" value="Unassembled WGS sequence"/>
</dbReference>
<proteinExistence type="predicted"/>